<feature type="transmembrane region" description="Helical" evidence="2">
    <location>
        <begin position="71"/>
        <end position="88"/>
    </location>
</feature>
<sequence length="376" mass="39426">MAPSGAPGRPRTQPATADDHHDPSGGQPSTRSPRAPLAHRLAPVLGLLLLAPVCAEYLIGYDDSTGQPAELLGGMAVFVPLYGGAALVIREVARRAGRGWPTIVLLALAFGVLQPGLIDQAMFNPSYRDIDYLRPMLRPTYIQALGISVYLTLTWVVGHVIWSVSVPIAIVESLIPKHRRAEPWLGGLGLAIAVLLFLAGAAFVVQWHLRTEGFVPTVPQLVGAATVVLALAGTAFATGRRPLPASGRPAPHPWLVGAVAFAALFLPTAVELVTGLLGGAQEFAVDWRGVVLFLAPIVVLAGLLAAWSHRRGWGAPHRLAAAGGALLTNVVVAFIVQPLGDVTTAAKLAHNTIVAAGAVTLLTLAALRTRGKEEPR</sequence>
<feature type="transmembrane region" description="Helical" evidence="2">
    <location>
        <begin position="290"/>
        <end position="307"/>
    </location>
</feature>
<keyword evidence="2" id="KW-1133">Transmembrane helix</keyword>
<feature type="transmembrane region" description="Helical" evidence="2">
    <location>
        <begin position="100"/>
        <end position="118"/>
    </location>
</feature>
<evidence type="ECO:0000313" key="4">
    <source>
        <dbReference type="Proteomes" id="UP000269198"/>
    </source>
</evidence>
<gene>
    <name evidence="3" type="ORF">EFW17_00510</name>
</gene>
<feature type="transmembrane region" description="Helical" evidence="2">
    <location>
        <begin position="183"/>
        <end position="209"/>
    </location>
</feature>
<dbReference type="OrthoDB" id="8478704at2"/>
<organism evidence="3 4">
    <name type="scientific">Halostreptopolyspora alba</name>
    <dbReference type="NCBI Taxonomy" id="2487137"/>
    <lineage>
        <taxon>Bacteria</taxon>
        <taxon>Bacillati</taxon>
        <taxon>Actinomycetota</taxon>
        <taxon>Actinomycetes</taxon>
        <taxon>Streptosporangiales</taxon>
        <taxon>Nocardiopsidaceae</taxon>
        <taxon>Halostreptopolyspora</taxon>
    </lineage>
</organism>
<feature type="region of interest" description="Disordered" evidence="1">
    <location>
        <begin position="1"/>
        <end position="34"/>
    </location>
</feature>
<proteinExistence type="predicted"/>
<reference evidence="3 4" key="1">
    <citation type="submission" date="2018-11" db="EMBL/GenBank/DDBJ databases">
        <title>The genome draft of YIM 96095.</title>
        <authorList>
            <person name="Tang S.-K."/>
            <person name="Chunyu W.-X."/>
            <person name="Feng Y.-Z."/>
        </authorList>
    </citation>
    <scope>NUCLEOTIDE SEQUENCE [LARGE SCALE GENOMIC DNA]</scope>
    <source>
        <strain evidence="3 4">YIM 96095</strain>
    </source>
</reference>
<dbReference type="Proteomes" id="UP000269198">
    <property type="component" value="Unassembled WGS sequence"/>
</dbReference>
<evidence type="ECO:0008006" key="5">
    <source>
        <dbReference type="Google" id="ProtNLM"/>
    </source>
</evidence>
<feature type="transmembrane region" description="Helical" evidence="2">
    <location>
        <begin position="141"/>
        <end position="171"/>
    </location>
</feature>
<name>A0A3N0EHK7_9ACTN</name>
<keyword evidence="4" id="KW-1185">Reference proteome</keyword>
<feature type="transmembrane region" description="Helical" evidence="2">
    <location>
        <begin position="251"/>
        <end position="270"/>
    </location>
</feature>
<feature type="transmembrane region" description="Helical" evidence="2">
    <location>
        <begin position="221"/>
        <end position="239"/>
    </location>
</feature>
<evidence type="ECO:0000313" key="3">
    <source>
        <dbReference type="EMBL" id="RNL87353.1"/>
    </source>
</evidence>
<keyword evidence="2" id="KW-0812">Transmembrane</keyword>
<dbReference type="RefSeq" id="WP_123199217.1">
    <property type="nucleotide sequence ID" value="NZ_RJMB01000001.1"/>
</dbReference>
<protein>
    <recommendedName>
        <fullName evidence="5">DUF998 domain-containing protein</fullName>
    </recommendedName>
</protein>
<feature type="transmembrane region" description="Helical" evidence="2">
    <location>
        <begin position="319"/>
        <end position="336"/>
    </location>
</feature>
<comment type="caution">
    <text evidence="3">The sequence shown here is derived from an EMBL/GenBank/DDBJ whole genome shotgun (WGS) entry which is preliminary data.</text>
</comment>
<dbReference type="EMBL" id="RJMB01000001">
    <property type="protein sequence ID" value="RNL87353.1"/>
    <property type="molecule type" value="Genomic_DNA"/>
</dbReference>
<evidence type="ECO:0000256" key="1">
    <source>
        <dbReference type="SAM" id="MobiDB-lite"/>
    </source>
</evidence>
<keyword evidence="2" id="KW-0472">Membrane</keyword>
<evidence type="ECO:0000256" key="2">
    <source>
        <dbReference type="SAM" id="Phobius"/>
    </source>
</evidence>
<feature type="transmembrane region" description="Helical" evidence="2">
    <location>
        <begin position="348"/>
        <end position="367"/>
    </location>
</feature>
<dbReference type="AlphaFoldDB" id="A0A3N0EHK7"/>
<accession>A0A3N0EHK7</accession>
<feature type="transmembrane region" description="Helical" evidence="2">
    <location>
        <begin position="41"/>
        <end position="59"/>
    </location>
</feature>